<keyword evidence="1" id="KW-0813">Transport</keyword>
<dbReference type="GO" id="GO:0008289">
    <property type="term" value="F:lipid binding"/>
    <property type="evidence" value="ECO:0007669"/>
    <property type="project" value="UniProtKB-KW"/>
</dbReference>
<dbReference type="InterPro" id="IPR033872">
    <property type="entry name" value="nsLTP2"/>
</dbReference>
<sequence length="160" mass="18072">NLLHQRTLSHLLSKHLRMKRESKLVLVTMLVLMLLAESHISLAATCSPVQLSPCLGAIRSSSPPSKLCCSKIKQQKPCLCQYLKNPTLKKYVNSPGAKKVARSCGVRKKTLKRSYTIYIFHELIIYQHYICFIYFLPISVLSVTDSVCTSFILGVLLQFT</sequence>
<dbReference type="EMBL" id="JBJKTR010000006">
    <property type="protein sequence ID" value="KAL3366604.1"/>
    <property type="molecule type" value="Genomic_DNA"/>
</dbReference>
<dbReference type="Pfam" id="PF14368">
    <property type="entry name" value="LTP_2"/>
    <property type="match status" value="1"/>
</dbReference>
<organism evidence="4 5">
    <name type="scientific">Solanum stoloniferum</name>
    <dbReference type="NCBI Taxonomy" id="62892"/>
    <lineage>
        <taxon>Eukaryota</taxon>
        <taxon>Viridiplantae</taxon>
        <taxon>Streptophyta</taxon>
        <taxon>Embryophyta</taxon>
        <taxon>Tracheophyta</taxon>
        <taxon>Spermatophyta</taxon>
        <taxon>Magnoliopsida</taxon>
        <taxon>eudicotyledons</taxon>
        <taxon>Gunneridae</taxon>
        <taxon>Pentapetalae</taxon>
        <taxon>asterids</taxon>
        <taxon>lamiids</taxon>
        <taxon>Solanales</taxon>
        <taxon>Solanaceae</taxon>
        <taxon>Solanoideae</taxon>
        <taxon>Solaneae</taxon>
        <taxon>Solanum</taxon>
    </lineage>
</organism>
<reference evidence="4 5" key="1">
    <citation type="submission" date="2024-05" db="EMBL/GenBank/DDBJ databases">
        <title>De novo assembly of an allotetraploid wild potato.</title>
        <authorList>
            <person name="Hosaka A.J."/>
        </authorList>
    </citation>
    <scope>NUCLEOTIDE SEQUENCE [LARGE SCALE GENOMIC DNA]</scope>
    <source>
        <tissue evidence="4">Young leaves</tissue>
    </source>
</reference>
<gene>
    <name evidence="4" type="ORF">AABB24_011348</name>
</gene>
<proteinExistence type="predicted"/>
<comment type="caution">
    <text evidence="4">The sequence shown here is derived from an EMBL/GenBank/DDBJ whole genome shotgun (WGS) entry which is preliminary data.</text>
</comment>
<keyword evidence="5" id="KW-1185">Reference proteome</keyword>
<evidence type="ECO:0000313" key="4">
    <source>
        <dbReference type="EMBL" id="KAL3366604.1"/>
    </source>
</evidence>
<dbReference type="CDD" id="cd01959">
    <property type="entry name" value="nsLTP2"/>
    <property type="match status" value="1"/>
</dbReference>
<dbReference type="PANTHER" id="PTHR33214">
    <property type="entry name" value="BIFUNCTIONAL INHIBITOR/LIPID-TRANSFER PROTEIN/SEED STORAGE 2S ALBUMIN SUPERFAMILY PROTEIN"/>
    <property type="match status" value="1"/>
</dbReference>
<evidence type="ECO:0000313" key="5">
    <source>
        <dbReference type="Proteomes" id="UP001627284"/>
    </source>
</evidence>
<protein>
    <recommendedName>
        <fullName evidence="3">Bifunctional inhibitor/plant lipid transfer protein/seed storage helical domain-containing protein</fullName>
    </recommendedName>
</protein>
<evidence type="ECO:0000259" key="3">
    <source>
        <dbReference type="SMART" id="SM00499"/>
    </source>
</evidence>
<feature type="non-terminal residue" evidence="4">
    <location>
        <position position="1"/>
    </location>
</feature>
<dbReference type="SUPFAM" id="SSF47699">
    <property type="entry name" value="Bifunctional inhibitor/lipid-transfer protein/seed storage 2S albumin"/>
    <property type="match status" value="1"/>
</dbReference>
<dbReference type="AlphaFoldDB" id="A0ABD2UCR9"/>
<dbReference type="Proteomes" id="UP001627284">
    <property type="component" value="Unassembled WGS sequence"/>
</dbReference>
<dbReference type="PANTHER" id="PTHR33214:SF30">
    <property type="entry name" value="BIFUNCTIONAL INHIBITOR_LIPID-TRANSFER PROTEIN_SEED STORAGE 2S ALBUMIN SUPERFAMILY PROTEIN"/>
    <property type="match status" value="1"/>
</dbReference>
<dbReference type="SMART" id="SM00499">
    <property type="entry name" value="AAI"/>
    <property type="match status" value="1"/>
</dbReference>
<keyword evidence="2" id="KW-0446">Lipid-binding</keyword>
<feature type="domain" description="Bifunctional inhibitor/plant lipid transfer protein/seed storage helical" evidence="3">
    <location>
        <begin position="46"/>
        <end position="113"/>
    </location>
</feature>
<dbReference type="Gene3D" id="1.10.110.10">
    <property type="entry name" value="Plant lipid-transfer and hydrophobic proteins"/>
    <property type="match status" value="1"/>
</dbReference>
<name>A0ABD2UCR9_9SOLN</name>
<evidence type="ECO:0000256" key="2">
    <source>
        <dbReference type="ARBA" id="ARBA00023121"/>
    </source>
</evidence>
<evidence type="ECO:0000256" key="1">
    <source>
        <dbReference type="ARBA" id="ARBA00022448"/>
    </source>
</evidence>
<dbReference type="InterPro" id="IPR016140">
    <property type="entry name" value="Bifunc_inhib/LTP/seed_store"/>
</dbReference>
<dbReference type="InterPro" id="IPR036312">
    <property type="entry name" value="Bifun_inhib/LTP/seed_sf"/>
</dbReference>
<accession>A0ABD2UCR9</accession>